<evidence type="ECO:0000313" key="4">
    <source>
        <dbReference type="Proteomes" id="UP000031516"/>
    </source>
</evidence>
<keyword evidence="2" id="KW-0812">Transmembrane</keyword>
<accession>A0A0A8LCA6</accession>
<dbReference type="Gene3D" id="1.20.1530.20">
    <property type="match status" value="1"/>
</dbReference>
<feature type="transmembrane region" description="Helical" evidence="2">
    <location>
        <begin position="83"/>
        <end position="103"/>
    </location>
</feature>
<feature type="compositionally biased region" description="Basic and acidic residues" evidence="1">
    <location>
        <begin position="430"/>
        <end position="456"/>
    </location>
</feature>
<dbReference type="OrthoDB" id="188035at2759"/>
<dbReference type="Pfam" id="PF13593">
    <property type="entry name" value="SBF_like"/>
    <property type="match status" value="1"/>
</dbReference>
<evidence type="ECO:0000313" key="3">
    <source>
        <dbReference type="EMBL" id="CDO96566.1"/>
    </source>
</evidence>
<feature type="transmembrane region" description="Helical" evidence="2">
    <location>
        <begin position="225"/>
        <end position="247"/>
    </location>
</feature>
<keyword evidence="2" id="KW-1133">Transmembrane helix</keyword>
<comment type="caution">
    <text evidence="3">The sequence shown here is derived from an EMBL/GenBank/DDBJ whole genome shotgun (WGS) entry which is preliminary data.</text>
</comment>
<reference evidence="3 4" key="1">
    <citation type="submission" date="2014-03" db="EMBL/GenBank/DDBJ databases">
        <title>The genome of Kluyveromyces dobzhanskii.</title>
        <authorList>
            <person name="Nystedt B."/>
            <person name="Astrom S."/>
        </authorList>
    </citation>
    <scope>NUCLEOTIDE SEQUENCE [LARGE SCALE GENOMIC DNA]</scope>
    <source>
        <strain evidence="3 4">CBS 2104</strain>
    </source>
</reference>
<dbReference type="AlphaFoldDB" id="A0A0A8LCA6"/>
<keyword evidence="2" id="KW-0472">Membrane</keyword>
<feature type="transmembrane region" description="Helical" evidence="2">
    <location>
        <begin position="267"/>
        <end position="285"/>
    </location>
</feature>
<keyword evidence="4" id="KW-1185">Reference proteome</keyword>
<organism evidence="3 4">
    <name type="scientific">Kluyveromyces dobzhanskii CBS 2104</name>
    <dbReference type="NCBI Taxonomy" id="1427455"/>
    <lineage>
        <taxon>Eukaryota</taxon>
        <taxon>Fungi</taxon>
        <taxon>Dikarya</taxon>
        <taxon>Ascomycota</taxon>
        <taxon>Saccharomycotina</taxon>
        <taxon>Saccharomycetes</taxon>
        <taxon>Saccharomycetales</taxon>
        <taxon>Saccharomycetaceae</taxon>
        <taxon>Kluyveromyces</taxon>
    </lineage>
</organism>
<dbReference type="Proteomes" id="UP000031516">
    <property type="component" value="Unassembled WGS sequence"/>
</dbReference>
<gene>
    <name evidence="3" type="ORF">KLDO_g4764</name>
</gene>
<feature type="transmembrane region" description="Helical" evidence="2">
    <location>
        <begin position="297"/>
        <end position="319"/>
    </location>
</feature>
<dbReference type="GO" id="GO:0005886">
    <property type="term" value="C:plasma membrane"/>
    <property type="evidence" value="ECO:0007669"/>
    <property type="project" value="TreeGrafter"/>
</dbReference>
<protein>
    <submittedName>
        <fullName evidence="3">WGS project CCBQ000000000 data, contig 00058</fullName>
    </submittedName>
</protein>
<sequence length="456" mass="50691">MSEPAVAENRAASASPVTVESEVKDDSTAKSTLSPFKRWLSIIYNHKITQFLISQWFFIVLAIFIVIARFAPNFARSGGLIRGQYSIGYGAVIVIFLQSGLSMSTKKLLVNMGNWRAHFVVLVISFLVTSSIMYGLCCAIKAANDHQIDEWVLIGIIVTSTCPTTVSSNVVMTTKAEGNALLCLCEVFIGNVLGAFITPALVQLYTSSGPMSFGNPAADTSVQELYANVMKQIGLSVFIPLFVGQVLQNVFPKQVTWFLTTFKMNKVGSFCLLLIMFSSFSTAFYQHAFTSVSHVCIIFLCFFNVGIYLFFTLVCFVCARPWFIIKIFDHKPTEKSSKTYVICYKIFRPFYHSKKDTITVMLCGAAKTAALGVSLISSQYGDDNPKLGTLLVPLVLYQSEQVITANVMVPFMKKWASDEDEHGNKIIQKSNDEESRISQNKEEFSKEDTEEADSRS</sequence>
<feature type="transmembrane region" description="Helical" evidence="2">
    <location>
        <begin position="151"/>
        <end position="172"/>
    </location>
</feature>
<feature type="transmembrane region" description="Helical" evidence="2">
    <location>
        <begin position="115"/>
        <end position="136"/>
    </location>
</feature>
<dbReference type="PANTHER" id="PTHR18640:SF5">
    <property type="entry name" value="SODIUM_BILE ACID COTRANSPORTER 7"/>
    <property type="match status" value="1"/>
</dbReference>
<proteinExistence type="predicted"/>
<feature type="transmembrane region" description="Helical" evidence="2">
    <location>
        <begin position="51"/>
        <end position="71"/>
    </location>
</feature>
<evidence type="ECO:0000256" key="2">
    <source>
        <dbReference type="SAM" id="Phobius"/>
    </source>
</evidence>
<dbReference type="InterPro" id="IPR016833">
    <property type="entry name" value="Put_Na-Bile_cotransptr"/>
</dbReference>
<feature type="transmembrane region" description="Helical" evidence="2">
    <location>
        <begin position="179"/>
        <end position="205"/>
    </location>
</feature>
<dbReference type="EMBL" id="CCBQ010000047">
    <property type="protein sequence ID" value="CDO96566.1"/>
    <property type="molecule type" value="Genomic_DNA"/>
</dbReference>
<dbReference type="InterPro" id="IPR038770">
    <property type="entry name" value="Na+/solute_symporter_sf"/>
</dbReference>
<evidence type="ECO:0000256" key="1">
    <source>
        <dbReference type="SAM" id="MobiDB-lite"/>
    </source>
</evidence>
<name>A0A0A8LCA6_9SACH</name>
<feature type="region of interest" description="Disordered" evidence="1">
    <location>
        <begin position="418"/>
        <end position="456"/>
    </location>
</feature>
<dbReference type="PANTHER" id="PTHR18640">
    <property type="entry name" value="SOLUTE CARRIER FAMILY 10 MEMBER 7"/>
    <property type="match status" value="1"/>
</dbReference>